<organism evidence="2 3">
    <name type="scientific">Edaphobacter dinghuensis</name>
    <dbReference type="NCBI Taxonomy" id="1560005"/>
    <lineage>
        <taxon>Bacteria</taxon>
        <taxon>Pseudomonadati</taxon>
        <taxon>Acidobacteriota</taxon>
        <taxon>Terriglobia</taxon>
        <taxon>Terriglobales</taxon>
        <taxon>Acidobacteriaceae</taxon>
        <taxon>Edaphobacter</taxon>
    </lineage>
</organism>
<dbReference type="Gene3D" id="3.40.50.1010">
    <property type="entry name" value="5'-nuclease"/>
    <property type="match status" value="1"/>
</dbReference>
<dbReference type="Pfam" id="PF01850">
    <property type="entry name" value="PIN"/>
    <property type="match status" value="1"/>
</dbReference>
<dbReference type="SUPFAM" id="SSF88723">
    <property type="entry name" value="PIN domain-like"/>
    <property type="match status" value="1"/>
</dbReference>
<dbReference type="Proteomes" id="UP000647241">
    <property type="component" value="Unassembled WGS sequence"/>
</dbReference>
<proteinExistence type="predicted"/>
<comment type="caution">
    <text evidence="2">The sequence shown here is derived from an EMBL/GenBank/DDBJ whole genome shotgun (WGS) entry which is preliminary data.</text>
</comment>
<gene>
    <name evidence="2" type="ORF">GCM10011585_29110</name>
</gene>
<evidence type="ECO:0000313" key="3">
    <source>
        <dbReference type="Proteomes" id="UP000647241"/>
    </source>
</evidence>
<dbReference type="InterPro" id="IPR002716">
    <property type="entry name" value="PIN_dom"/>
</dbReference>
<evidence type="ECO:0000259" key="1">
    <source>
        <dbReference type="Pfam" id="PF01850"/>
    </source>
</evidence>
<dbReference type="RefSeq" id="WP_188554906.1">
    <property type="nucleotide sequence ID" value="NZ_BMGT01000003.1"/>
</dbReference>
<dbReference type="CDD" id="cd09854">
    <property type="entry name" value="PIN_VapC-like"/>
    <property type="match status" value="1"/>
</dbReference>
<feature type="domain" description="PIN" evidence="1">
    <location>
        <begin position="5"/>
        <end position="134"/>
    </location>
</feature>
<evidence type="ECO:0000313" key="2">
    <source>
        <dbReference type="EMBL" id="GGG83579.1"/>
    </source>
</evidence>
<dbReference type="EMBL" id="BMGT01000003">
    <property type="protein sequence ID" value="GGG83579.1"/>
    <property type="molecule type" value="Genomic_DNA"/>
</dbReference>
<dbReference type="InterPro" id="IPR029060">
    <property type="entry name" value="PIN-like_dom_sf"/>
</dbReference>
<protein>
    <recommendedName>
        <fullName evidence="1">PIN domain-containing protein</fullName>
    </recommendedName>
</protein>
<sequence>MPRPVYFDTSVFLEIFAKTGSHKQSIFNLLAELHENKVVIYTSILTVQEASVLTYRRGQIVHNNHALINKMARIWGIDRQIALTTAKHEADIRDMFKGANDEEEMKHRRRWDCFHIATAQVRECTHLYTTDSGMMKRKKQLSIPDLEIVYPKPNTPTLNFPPPGPILIKPSPSA</sequence>
<accession>A0A917HM49</accession>
<keyword evidence="3" id="KW-1185">Reference proteome</keyword>
<name>A0A917HM49_9BACT</name>
<reference evidence="2" key="1">
    <citation type="journal article" date="2014" name="Int. J. Syst. Evol. Microbiol.">
        <title>Complete genome sequence of Corynebacterium casei LMG S-19264T (=DSM 44701T), isolated from a smear-ripened cheese.</title>
        <authorList>
            <consortium name="US DOE Joint Genome Institute (JGI-PGF)"/>
            <person name="Walter F."/>
            <person name="Albersmeier A."/>
            <person name="Kalinowski J."/>
            <person name="Ruckert C."/>
        </authorList>
    </citation>
    <scope>NUCLEOTIDE SEQUENCE</scope>
    <source>
        <strain evidence="2">CGMCC 1.12997</strain>
    </source>
</reference>
<reference evidence="2" key="2">
    <citation type="submission" date="2020-09" db="EMBL/GenBank/DDBJ databases">
        <authorList>
            <person name="Sun Q."/>
            <person name="Zhou Y."/>
        </authorList>
    </citation>
    <scope>NUCLEOTIDE SEQUENCE</scope>
    <source>
        <strain evidence="2">CGMCC 1.12997</strain>
    </source>
</reference>
<dbReference type="AlphaFoldDB" id="A0A917HM49"/>